<dbReference type="Proteomes" id="UP001302812">
    <property type="component" value="Unassembled WGS sequence"/>
</dbReference>
<comment type="caution">
    <text evidence="1">The sequence shown here is derived from an EMBL/GenBank/DDBJ whole genome shotgun (WGS) entry which is preliminary data.</text>
</comment>
<accession>A0AAN6TH08</accession>
<organism evidence="1 2">
    <name type="scientific">Canariomyces notabilis</name>
    <dbReference type="NCBI Taxonomy" id="2074819"/>
    <lineage>
        <taxon>Eukaryota</taxon>
        <taxon>Fungi</taxon>
        <taxon>Dikarya</taxon>
        <taxon>Ascomycota</taxon>
        <taxon>Pezizomycotina</taxon>
        <taxon>Sordariomycetes</taxon>
        <taxon>Sordariomycetidae</taxon>
        <taxon>Sordariales</taxon>
        <taxon>Chaetomiaceae</taxon>
        <taxon>Canariomyces</taxon>
    </lineage>
</organism>
<reference evidence="1" key="2">
    <citation type="submission" date="2023-05" db="EMBL/GenBank/DDBJ databases">
        <authorList>
            <consortium name="Lawrence Berkeley National Laboratory"/>
            <person name="Steindorff A."/>
            <person name="Hensen N."/>
            <person name="Bonometti L."/>
            <person name="Westerberg I."/>
            <person name="Brannstrom I.O."/>
            <person name="Guillou S."/>
            <person name="Cros-Aarteil S."/>
            <person name="Calhoun S."/>
            <person name="Haridas S."/>
            <person name="Kuo A."/>
            <person name="Mondo S."/>
            <person name="Pangilinan J."/>
            <person name="Riley R."/>
            <person name="Labutti K."/>
            <person name="Andreopoulos B."/>
            <person name="Lipzen A."/>
            <person name="Chen C."/>
            <person name="Yanf M."/>
            <person name="Daum C."/>
            <person name="Ng V."/>
            <person name="Clum A."/>
            <person name="Ohm R."/>
            <person name="Martin F."/>
            <person name="Silar P."/>
            <person name="Natvig D."/>
            <person name="Lalanne C."/>
            <person name="Gautier V."/>
            <person name="Ament-Velasquez S.L."/>
            <person name="Kruys A."/>
            <person name="Hutchinson M.I."/>
            <person name="Powell A.J."/>
            <person name="Barry K."/>
            <person name="Miller A.N."/>
            <person name="Grigoriev I.V."/>
            <person name="Debuchy R."/>
            <person name="Gladieux P."/>
            <person name="Thoren M.H."/>
            <person name="Johannesson H."/>
        </authorList>
    </citation>
    <scope>NUCLEOTIDE SEQUENCE</scope>
    <source>
        <strain evidence="1">CBS 508.74</strain>
    </source>
</reference>
<gene>
    <name evidence="1" type="ORF">N656DRAFT_611011</name>
</gene>
<dbReference type="EMBL" id="MU853338">
    <property type="protein sequence ID" value="KAK4114001.1"/>
    <property type="molecule type" value="Genomic_DNA"/>
</dbReference>
<keyword evidence="2" id="KW-1185">Reference proteome</keyword>
<dbReference type="RefSeq" id="XP_064671571.1">
    <property type="nucleotide sequence ID" value="XM_064810296.1"/>
</dbReference>
<dbReference type="AlphaFoldDB" id="A0AAN6TH08"/>
<evidence type="ECO:0000313" key="2">
    <source>
        <dbReference type="Proteomes" id="UP001302812"/>
    </source>
</evidence>
<dbReference type="GeneID" id="89934421"/>
<protein>
    <submittedName>
        <fullName evidence="1">Uncharacterized protein</fullName>
    </submittedName>
</protein>
<sequence length="190" mass="21606">MYIHTYGIIEFSKWSASSDGPTAKPELLVKKGLKLTMLLSLTPRFTCRAVEFKRSSLELSSNRAPAPTPGLSCRMSALGYPLLIRYNTSTMACTDYRVFYTTPLPRVYFSFVYHERNLEKFDDIPILLRCRKAAGNSLARTCFLVNRVLLFLGREEEYIGVVLIQYNTYSTALVQPNRPCTYCSQCKGPI</sequence>
<proteinExistence type="predicted"/>
<reference evidence="1" key="1">
    <citation type="journal article" date="2023" name="Mol. Phylogenet. Evol.">
        <title>Genome-scale phylogeny and comparative genomics of the fungal order Sordariales.</title>
        <authorList>
            <person name="Hensen N."/>
            <person name="Bonometti L."/>
            <person name="Westerberg I."/>
            <person name="Brannstrom I.O."/>
            <person name="Guillou S."/>
            <person name="Cros-Aarteil S."/>
            <person name="Calhoun S."/>
            <person name="Haridas S."/>
            <person name="Kuo A."/>
            <person name="Mondo S."/>
            <person name="Pangilinan J."/>
            <person name="Riley R."/>
            <person name="LaButti K."/>
            <person name="Andreopoulos B."/>
            <person name="Lipzen A."/>
            <person name="Chen C."/>
            <person name="Yan M."/>
            <person name="Daum C."/>
            <person name="Ng V."/>
            <person name="Clum A."/>
            <person name="Steindorff A."/>
            <person name="Ohm R.A."/>
            <person name="Martin F."/>
            <person name="Silar P."/>
            <person name="Natvig D.O."/>
            <person name="Lalanne C."/>
            <person name="Gautier V."/>
            <person name="Ament-Velasquez S.L."/>
            <person name="Kruys A."/>
            <person name="Hutchinson M.I."/>
            <person name="Powell A.J."/>
            <person name="Barry K."/>
            <person name="Miller A.N."/>
            <person name="Grigoriev I.V."/>
            <person name="Debuchy R."/>
            <person name="Gladieux P."/>
            <person name="Hiltunen Thoren M."/>
            <person name="Johannesson H."/>
        </authorList>
    </citation>
    <scope>NUCLEOTIDE SEQUENCE</scope>
    <source>
        <strain evidence="1">CBS 508.74</strain>
    </source>
</reference>
<name>A0AAN6TH08_9PEZI</name>
<evidence type="ECO:0000313" key="1">
    <source>
        <dbReference type="EMBL" id="KAK4114001.1"/>
    </source>
</evidence>